<dbReference type="InterPro" id="IPR009072">
    <property type="entry name" value="Histone-fold"/>
</dbReference>
<proteinExistence type="inferred from homology"/>
<evidence type="ECO:0000256" key="3">
    <source>
        <dbReference type="SAM" id="MobiDB-lite"/>
    </source>
</evidence>
<sequence length="258" mass="27766">MALQEACEAYLVGLFEDTKLCAIHAKRVTIMPKDIQLARRIAGKELKKPKKAAGAKKAVKRLLRRLRTRGCGVKKVAKSPKKTKAAAKPKKAAKSPAKPKAVKPKAAKPKAAKPKAAKPKLQRRRGGSQKNQVRSSPKKGSKKAVAKAQKKDGKKRKRSRKESYSCNYAERVGAGAPVYCGGAGYLTAEILELAGKRGSRHNEQDSASSRATAAAIRNDEEPQQLLGKVTIAQGAGHAHTPGRVLPKKTESHHKAKGK</sequence>
<dbReference type="EMBL" id="JWIN03000020">
    <property type="protein sequence ID" value="KAB1261124.1"/>
    <property type="molecule type" value="Genomic_DNA"/>
</dbReference>
<organism evidence="5 6">
    <name type="scientific">Camelus dromedarius</name>
    <name type="common">Dromedary</name>
    <name type="synonym">Arabian camel</name>
    <dbReference type="NCBI Taxonomy" id="9838"/>
    <lineage>
        <taxon>Eukaryota</taxon>
        <taxon>Metazoa</taxon>
        <taxon>Chordata</taxon>
        <taxon>Craniata</taxon>
        <taxon>Vertebrata</taxon>
        <taxon>Euteleostomi</taxon>
        <taxon>Mammalia</taxon>
        <taxon>Eutheria</taxon>
        <taxon>Laurasiatheria</taxon>
        <taxon>Artiodactyla</taxon>
        <taxon>Tylopoda</taxon>
        <taxon>Camelidae</taxon>
        <taxon>Camelus</taxon>
    </lineage>
</organism>
<gene>
    <name evidence="5" type="ORF">Cadr_000022233</name>
</gene>
<evidence type="ECO:0000256" key="2">
    <source>
        <dbReference type="ARBA" id="ARBA00022481"/>
    </source>
</evidence>
<feature type="compositionally biased region" description="Basic residues" evidence="3">
    <location>
        <begin position="100"/>
        <end position="127"/>
    </location>
</feature>
<evidence type="ECO:0000313" key="5">
    <source>
        <dbReference type="EMBL" id="KAB1261124.1"/>
    </source>
</evidence>
<dbReference type="SMART" id="SM00428">
    <property type="entry name" value="H3"/>
    <property type="match status" value="1"/>
</dbReference>
<dbReference type="GO" id="GO:0003677">
    <property type="term" value="F:DNA binding"/>
    <property type="evidence" value="ECO:0007669"/>
    <property type="project" value="InterPro"/>
</dbReference>
<feature type="compositionally biased region" description="Basic residues" evidence="3">
    <location>
        <begin position="136"/>
        <end position="145"/>
    </location>
</feature>
<feature type="region of interest" description="Disordered" evidence="3">
    <location>
        <begin position="67"/>
        <end position="167"/>
    </location>
</feature>
<dbReference type="GO" id="GO:0046982">
    <property type="term" value="F:protein heterodimerization activity"/>
    <property type="evidence" value="ECO:0007669"/>
    <property type="project" value="InterPro"/>
</dbReference>
<keyword evidence="2" id="KW-0488">Methylation</keyword>
<dbReference type="InterPro" id="IPR002119">
    <property type="entry name" value="Histone_H2A"/>
</dbReference>
<feature type="domain" description="Core Histone H2A/H2B/H3" evidence="4">
    <location>
        <begin position="2"/>
        <end position="41"/>
    </location>
</feature>
<keyword evidence="6" id="KW-1185">Reference proteome</keyword>
<protein>
    <submittedName>
        <fullName evidence="5">Histone H2A type 1</fullName>
    </submittedName>
</protein>
<feature type="region of interest" description="Disordered" evidence="3">
    <location>
        <begin position="196"/>
        <end position="258"/>
    </location>
</feature>
<dbReference type="PANTHER" id="PTHR11426">
    <property type="entry name" value="HISTONE H3"/>
    <property type="match status" value="1"/>
</dbReference>
<dbReference type="Pfam" id="PF00125">
    <property type="entry name" value="Histone"/>
    <property type="match status" value="1"/>
</dbReference>
<comment type="similarity">
    <text evidence="1">Belongs to the histone H3 family.</text>
</comment>
<dbReference type="InterPro" id="IPR000164">
    <property type="entry name" value="Histone_H3/CENP-A"/>
</dbReference>
<name>A0A5N4CQX8_CAMDR</name>
<evidence type="ECO:0000259" key="4">
    <source>
        <dbReference type="Pfam" id="PF00125"/>
    </source>
</evidence>
<feature type="compositionally biased region" description="Basic residues" evidence="3">
    <location>
        <begin position="75"/>
        <end position="93"/>
    </location>
</feature>
<dbReference type="GO" id="GO:0030527">
    <property type="term" value="F:structural constituent of chromatin"/>
    <property type="evidence" value="ECO:0007669"/>
    <property type="project" value="InterPro"/>
</dbReference>
<dbReference type="Gene3D" id="1.10.20.10">
    <property type="entry name" value="Histone, subunit A"/>
    <property type="match status" value="2"/>
</dbReference>
<accession>A0A5N4CQX8</accession>
<dbReference type="PRINTS" id="PR00622">
    <property type="entry name" value="HISTONEH3"/>
</dbReference>
<evidence type="ECO:0000256" key="1">
    <source>
        <dbReference type="ARBA" id="ARBA00010343"/>
    </source>
</evidence>
<evidence type="ECO:0000313" key="6">
    <source>
        <dbReference type="Proteomes" id="UP000299084"/>
    </source>
</evidence>
<dbReference type="SUPFAM" id="SSF47113">
    <property type="entry name" value="Histone-fold"/>
    <property type="match status" value="2"/>
</dbReference>
<reference evidence="5 6" key="1">
    <citation type="journal article" date="2019" name="Mol. Ecol. Resour.">
        <title>Improving Illumina assemblies with Hi-C and long reads: an example with the North African dromedary.</title>
        <authorList>
            <person name="Elbers J.P."/>
            <person name="Rogers M.F."/>
            <person name="Perelman P.L."/>
            <person name="Proskuryakova A.A."/>
            <person name="Serdyukova N.A."/>
            <person name="Johnson W.E."/>
            <person name="Horin P."/>
            <person name="Corander J."/>
            <person name="Murphy D."/>
            <person name="Burger P.A."/>
        </authorList>
    </citation>
    <scope>NUCLEOTIDE SEQUENCE [LARGE SCALE GENOMIC DNA]</scope>
    <source>
        <strain evidence="5">Drom800</strain>
        <tissue evidence="5">Blood</tissue>
    </source>
</reference>
<feature type="compositionally biased region" description="Low complexity" evidence="3">
    <location>
        <begin position="206"/>
        <end position="215"/>
    </location>
</feature>
<comment type="caution">
    <text evidence="5">The sequence shown here is derived from an EMBL/GenBank/DDBJ whole genome shotgun (WGS) entry which is preliminary data.</text>
</comment>
<dbReference type="GO" id="GO:0000786">
    <property type="term" value="C:nucleosome"/>
    <property type="evidence" value="ECO:0007669"/>
    <property type="project" value="InterPro"/>
</dbReference>
<dbReference type="InterPro" id="IPR007125">
    <property type="entry name" value="H2A/H2B/H3"/>
</dbReference>
<dbReference type="SMART" id="SM00414">
    <property type="entry name" value="H2A"/>
    <property type="match status" value="1"/>
</dbReference>
<dbReference type="Proteomes" id="UP000299084">
    <property type="component" value="Unassembled WGS sequence"/>
</dbReference>
<dbReference type="AlphaFoldDB" id="A0A5N4CQX8"/>